<evidence type="ECO:0000256" key="2">
    <source>
        <dbReference type="ARBA" id="ARBA00022490"/>
    </source>
</evidence>
<keyword evidence="3" id="KW-0493">Microtubule</keyword>
<dbReference type="GO" id="GO:0005819">
    <property type="term" value="C:spindle"/>
    <property type="evidence" value="ECO:0007669"/>
    <property type="project" value="UniProtKB-SubCell"/>
</dbReference>
<dbReference type="Gene3D" id="2.30.30.190">
    <property type="entry name" value="CAP Gly-rich-like domain"/>
    <property type="match status" value="1"/>
</dbReference>
<evidence type="ECO:0000313" key="10">
    <source>
        <dbReference type="Proteomes" id="UP000015102"/>
    </source>
</evidence>
<protein>
    <recommendedName>
        <fullName evidence="8">CAP-Gly domain-containing protein</fullName>
    </recommendedName>
</protein>
<dbReference type="GO" id="GO:0005874">
    <property type="term" value="C:microtubule"/>
    <property type="evidence" value="ECO:0007669"/>
    <property type="project" value="UniProtKB-KW"/>
</dbReference>
<dbReference type="AlphaFoldDB" id="T1GK73"/>
<evidence type="ECO:0000259" key="8">
    <source>
        <dbReference type="PROSITE" id="PS50245"/>
    </source>
</evidence>
<dbReference type="PROSITE" id="PS00845">
    <property type="entry name" value="CAP_GLY_1"/>
    <property type="match status" value="1"/>
</dbReference>
<evidence type="ECO:0000256" key="4">
    <source>
        <dbReference type="ARBA" id="ARBA00023017"/>
    </source>
</evidence>
<evidence type="ECO:0000256" key="7">
    <source>
        <dbReference type="SAM" id="MobiDB-lite"/>
    </source>
</evidence>
<accession>T1GK73</accession>
<feature type="compositionally biased region" description="Polar residues" evidence="7">
    <location>
        <begin position="190"/>
        <end position="207"/>
    </location>
</feature>
<feature type="compositionally biased region" description="Acidic residues" evidence="7">
    <location>
        <begin position="15"/>
        <end position="28"/>
    </location>
</feature>
<dbReference type="OMA" id="HEPLAHA"/>
<dbReference type="Proteomes" id="UP000015102">
    <property type="component" value="Unassembled WGS sequence"/>
</dbReference>
<comment type="subcellular location">
    <subcellularLocation>
        <location evidence="1">Cytoplasm</location>
        <location evidence="1">Cytoskeleton</location>
        <location evidence="1">Spindle</location>
    </subcellularLocation>
</comment>
<evidence type="ECO:0000256" key="5">
    <source>
        <dbReference type="ARBA" id="ARBA00023054"/>
    </source>
</evidence>
<evidence type="ECO:0000256" key="3">
    <source>
        <dbReference type="ARBA" id="ARBA00022701"/>
    </source>
</evidence>
<dbReference type="InterPro" id="IPR000938">
    <property type="entry name" value="CAP-Gly_domain"/>
</dbReference>
<organism evidence="9 10">
    <name type="scientific">Megaselia scalaris</name>
    <name type="common">Humpbacked fly</name>
    <name type="synonym">Phora scalaris</name>
    <dbReference type="NCBI Taxonomy" id="36166"/>
    <lineage>
        <taxon>Eukaryota</taxon>
        <taxon>Metazoa</taxon>
        <taxon>Ecdysozoa</taxon>
        <taxon>Arthropoda</taxon>
        <taxon>Hexapoda</taxon>
        <taxon>Insecta</taxon>
        <taxon>Pterygota</taxon>
        <taxon>Neoptera</taxon>
        <taxon>Endopterygota</taxon>
        <taxon>Diptera</taxon>
        <taxon>Brachycera</taxon>
        <taxon>Muscomorpha</taxon>
        <taxon>Platypezoidea</taxon>
        <taxon>Phoridae</taxon>
        <taxon>Megaseliini</taxon>
        <taxon>Megaselia</taxon>
    </lineage>
</organism>
<feature type="region of interest" description="Disordered" evidence="7">
    <location>
        <begin position="117"/>
        <end position="146"/>
    </location>
</feature>
<feature type="compositionally biased region" description="Basic and acidic residues" evidence="7">
    <location>
        <begin position="1"/>
        <end position="14"/>
    </location>
</feature>
<dbReference type="Pfam" id="PF01302">
    <property type="entry name" value="CAP_GLY"/>
    <property type="match status" value="1"/>
</dbReference>
<feature type="region of interest" description="Disordered" evidence="7">
    <location>
        <begin position="164"/>
        <end position="291"/>
    </location>
</feature>
<feature type="compositionally biased region" description="Polar residues" evidence="7">
    <location>
        <begin position="32"/>
        <end position="41"/>
    </location>
</feature>
<evidence type="ECO:0000256" key="6">
    <source>
        <dbReference type="ARBA" id="ARBA00023212"/>
    </source>
</evidence>
<dbReference type="PANTHER" id="PTHR18916:SF6">
    <property type="entry name" value="DYNACTIN SUBUNIT 1"/>
    <property type="match status" value="1"/>
</dbReference>
<keyword evidence="2" id="KW-0963">Cytoplasm</keyword>
<dbReference type="InterPro" id="IPR036859">
    <property type="entry name" value="CAP-Gly_dom_sf"/>
</dbReference>
<keyword evidence="4" id="KW-0243">Dynein</keyword>
<dbReference type="SMART" id="SM01052">
    <property type="entry name" value="CAP_GLY"/>
    <property type="match status" value="1"/>
</dbReference>
<feature type="domain" description="CAP-Gly" evidence="8">
    <location>
        <begin position="324"/>
        <end position="366"/>
    </location>
</feature>
<evidence type="ECO:0000256" key="1">
    <source>
        <dbReference type="ARBA" id="ARBA00004186"/>
    </source>
</evidence>
<dbReference type="EMBL" id="CAQQ02158452">
    <property type="status" value="NOT_ANNOTATED_CDS"/>
    <property type="molecule type" value="Genomic_DNA"/>
</dbReference>
<name>T1GK73_MEGSC</name>
<feature type="compositionally biased region" description="Acidic residues" evidence="7">
    <location>
        <begin position="180"/>
        <end position="189"/>
    </location>
</feature>
<feature type="compositionally biased region" description="Polar residues" evidence="7">
    <location>
        <begin position="125"/>
        <end position="146"/>
    </location>
</feature>
<dbReference type="FunFam" id="2.30.30.190:FF:000014">
    <property type="entry name" value="Uncharacterized protein, isoform E"/>
    <property type="match status" value="1"/>
</dbReference>
<dbReference type="SUPFAM" id="SSF74924">
    <property type="entry name" value="Cap-Gly domain"/>
    <property type="match status" value="1"/>
</dbReference>
<keyword evidence="6" id="KW-0206">Cytoskeleton</keyword>
<dbReference type="GO" id="GO:0030286">
    <property type="term" value="C:dynein complex"/>
    <property type="evidence" value="ECO:0007669"/>
    <property type="project" value="UniProtKB-KW"/>
</dbReference>
<dbReference type="EnsemblMetazoa" id="MESCA003891-RA">
    <property type="protein sequence ID" value="MESCA003891-PA"/>
    <property type="gene ID" value="MESCA003891"/>
</dbReference>
<proteinExistence type="predicted"/>
<sequence>MTTLHEEPTHRSLAEEPEDSYSDPEYEDYEKQNQTNSFSRNNRSRMVGSKTMDSFMDYSSNSSGMNLSYTSNANSTLKHLTGNATPSMSSSTSSGYGFSCSNLTNDDVISMRSMSVDETPDFDNKSSNNSAALPHNSSTIYTPSSQQKRFNPFMKESPIQVVVTPLTPTKEHPLKASTEDSSEQSEDDSNINVNGSIEQDVNKNNQIPEIDDNHNTNSKNGDALAEESTEEDGKGVVKTLLPPGKVVKRKKNVNSSSKGSRPNSLNRNSLQLNSSDVMSSSTDSTDKLEDENCKPEVALPEWVVVGESVQIRPYNTSGVISFIGQTHFQGGTWIGVELDTPTGKNDGSVQGIQYFQCKQKHGIFVRCDKLILDKRGKAMRAMKAEKVMSK</sequence>
<reference evidence="9" key="2">
    <citation type="submission" date="2015-06" db="UniProtKB">
        <authorList>
            <consortium name="EnsemblMetazoa"/>
        </authorList>
    </citation>
    <scope>IDENTIFICATION</scope>
</reference>
<dbReference type="STRING" id="36166.T1GK73"/>
<dbReference type="HOGENOM" id="CLU_562124_0_0_1"/>
<feature type="compositionally biased region" description="Low complexity" evidence="7">
    <location>
        <begin position="253"/>
        <end position="283"/>
    </location>
</feature>
<evidence type="ECO:0000313" key="9">
    <source>
        <dbReference type="EnsemblMetazoa" id="MESCA003891-PA"/>
    </source>
</evidence>
<dbReference type="PROSITE" id="PS50245">
    <property type="entry name" value="CAP_GLY_2"/>
    <property type="match status" value="1"/>
</dbReference>
<keyword evidence="10" id="KW-1185">Reference proteome</keyword>
<reference evidence="10" key="1">
    <citation type="submission" date="2013-02" db="EMBL/GenBank/DDBJ databases">
        <authorList>
            <person name="Hughes D."/>
        </authorList>
    </citation>
    <scope>NUCLEOTIDE SEQUENCE</scope>
    <source>
        <strain>Durham</strain>
        <strain evidence="10">NC isolate 2 -- Noor lab</strain>
    </source>
</reference>
<dbReference type="PANTHER" id="PTHR18916">
    <property type="entry name" value="DYNACTIN 1-RELATED MICROTUBULE-BINDING"/>
    <property type="match status" value="1"/>
</dbReference>
<feature type="region of interest" description="Disordered" evidence="7">
    <location>
        <begin position="1"/>
        <end position="46"/>
    </location>
</feature>
<feature type="compositionally biased region" description="Basic and acidic residues" evidence="7">
    <location>
        <begin position="169"/>
        <end position="178"/>
    </location>
</feature>
<keyword evidence="5" id="KW-0175">Coiled coil</keyword>